<evidence type="ECO:0000313" key="1">
    <source>
        <dbReference type="EMBL" id="RVW41873.1"/>
    </source>
</evidence>
<gene>
    <name evidence="1" type="ORF">CK203_081588</name>
</gene>
<organism evidence="1 2">
    <name type="scientific">Vitis vinifera</name>
    <name type="common">Grape</name>
    <dbReference type="NCBI Taxonomy" id="29760"/>
    <lineage>
        <taxon>Eukaryota</taxon>
        <taxon>Viridiplantae</taxon>
        <taxon>Streptophyta</taxon>
        <taxon>Embryophyta</taxon>
        <taxon>Tracheophyta</taxon>
        <taxon>Spermatophyta</taxon>
        <taxon>Magnoliopsida</taxon>
        <taxon>eudicotyledons</taxon>
        <taxon>Gunneridae</taxon>
        <taxon>Pentapetalae</taxon>
        <taxon>rosids</taxon>
        <taxon>Vitales</taxon>
        <taxon>Vitaceae</taxon>
        <taxon>Viteae</taxon>
        <taxon>Vitis</taxon>
    </lineage>
</organism>
<dbReference type="AlphaFoldDB" id="A0A438E2F0"/>
<evidence type="ECO:0000313" key="2">
    <source>
        <dbReference type="Proteomes" id="UP000288805"/>
    </source>
</evidence>
<dbReference type="Proteomes" id="UP000288805">
    <property type="component" value="Unassembled WGS sequence"/>
</dbReference>
<protein>
    <submittedName>
        <fullName evidence="1">Uncharacterized protein</fullName>
    </submittedName>
</protein>
<accession>A0A438E2F0</accession>
<reference evidence="1 2" key="1">
    <citation type="journal article" date="2018" name="PLoS Genet.">
        <title>Population sequencing reveals clonal diversity and ancestral inbreeding in the grapevine cultivar Chardonnay.</title>
        <authorList>
            <person name="Roach M.J."/>
            <person name="Johnson D.L."/>
            <person name="Bohlmann J."/>
            <person name="van Vuuren H.J."/>
            <person name="Jones S.J."/>
            <person name="Pretorius I.S."/>
            <person name="Schmidt S.A."/>
            <person name="Borneman A.R."/>
        </authorList>
    </citation>
    <scope>NUCLEOTIDE SEQUENCE [LARGE SCALE GENOMIC DNA]</scope>
    <source>
        <strain evidence="2">cv. Chardonnay</strain>
        <tissue evidence="1">Leaf</tissue>
    </source>
</reference>
<dbReference type="EMBL" id="QGNW01001422">
    <property type="protein sequence ID" value="RVW41873.1"/>
    <property type="molecule type" value="Genomic_DNA"/>
</dbReference>
<name>A0A438E2F0_VITVI</name>
<sequence>MLRPRVPGDPRSCCKDGWMHDLNQYRFLVQSFLQKTSGWGVRTHTPMVVAGPSSLIGRLPAIVGGAAAVRDRGNASSSTFCVPSFPSEALGFSAGDFRVLTVTAFAVFNPTFPVYTWISVAPLVPFVSFQSQAKKCLQTRKLPHLARPAMLRNLWIS</sequence>
<proteinExistence type="predicted"/>
<comment type="caution">
    <text evidence="1">The sequence shown here is derived from an EMBL/GenBank/DDBJ whole genome shotgun (WGS) entry which is preliminary data.</text>
</comment>